<reference evidence="1" key="1">
    <citation type="submission" date="2009-11" db="EMBL/GenBank/DDBJ databases">
        <authorList>
            <person name="Weinstock G."/>
            <person name="Sodergren E."/>
            <person name="Clifton S."/>
            <person name="Fulton L."/>
            <person name="Fulton B."/>
            <person name="Courtney L."/>
            <person name="Fronick C."/>
            <person name="Harrison M."/>
            <person name="Strong C."/>
            <person name="Farmer C."/>
            <person name="Delahaunty K."/>
            <person name="Markovic C."/>
            <person name="Hall O."/>
            <person name="Minx P."/>
            <person name="Tomlinson C."/>
            <person name="Mitreva M."/>
            <person name="Nelson J."/>
            <person name="Hou S."/>
            <person name="Wollam A."/>
            <person name="Pepin K.H."/>
            <person name="Johnson M."/>
            <person name="Bhonagiri V."/>
            <person name="Nash W.E."/>
            <person name="Warren W."/>
            <person name="Chinwalla A."/>
            <person name="Mardis E.R."/>
            <person name="Wilson R.K."/>
        </authorList>
    </citation>
    <scope>NUCLEOTIDE SEQUENCE [LARGE SCALE GENOMIC DNA]</scope>
    <source>
        <strain evidence="1">DSM 18205</strain>
    </source>
</reference>
<comment type="caution">
    <text evidence="1">The sequence shown here is derived from an EMBL/GenBank/DDBJ whole genome shotgun (WGS) entry which is preliminary data.</text>
</comment>
<dbReference type="Proteomes" id="UP000004477">
    <property type="component" value="Unassembled WGS sequence"/>
</dbReference>
<proteinExistence type="predicted"/>
<organism evidence="1 2">
    <name type="scientific">Segatella copri DSM 18205</name>
    <dbReference type="NCBI Taxonomy" id="537011"/>
    <lineage>
        <taxon>Bacteria</taxon>
        <taxon>Pseudomonadati</taxon>
        <taxon>Bacteroidota</taxon>
        <taxon>Bacteroidia</taxon>
        <taxon>Bacteroidales</taxon>
        <taxon>Prevotellaceae</taxon>
        <taxon>Segatella</taxon>
    </lineage>
</organism>
<dbReference type="EMBL" id="ACBX02000014">
    <property type="protein sequence ID" value="EFB35628.1"/>
    <property type="molecule type" value="Genomic_DNA"/>
</dbReference>
<sequence>MLLQNMPESLPGRILKIQDIEYQTARYSFSSLHYTKYMIYIHLHLLHYS</sequence>
<protein>
    <submittedName>
        <fullName evidence="1">Uncharacterized protein</fullName>
    </submittedName>
</protein>
<name>D1PCH6_9BACT</name>
<evidence type="ECO:0000313" key="2">
    <source>
        <dbReference type="Proteomes" id="UP000004477"/>
    </source>
</evidence>
<accession>D1PCH6</accession>
<gene>
    <name evidence="1" type="ORF">PREVCOP_04910</name>
</gene>
<dbReference type="PaxDb" id="537011-PREVCOP_04910"/>
<dbReference type="AlphaFoldDB" id="D1PCH6"/>
<evidence type="ECO:0000313" key="1">
    <source>
        <dbReference type="EMBL" id="EFB35628.1"/>
    </source>
</evidence>
<dbReference type="HOGENOM" id="CLU_3139111_0_0_10"/>
<keyword evidence="2" id="KW-1185">Reference proteome</keyword>